<keyword evidence="3" id="KW-1185">Reference proteome</keyword>
<dbReference type="PANTHER" id="PTHR31704:SF37">
    <property type="entry name" value="HEAT SHOCK PROTEIN"/>
    <property type="match status" value="1"/>
</dbReference>
<evidence type="ECO:0000313" key="2">
    <source>
        <dbReference type="EMBL" id="KAK9140360.1"/>
    </source>
</evidence>
<dbReference type="InterPro" id="IPR024752">
    <property type="entry name" value="Myb/SANT-like_dom"/>
</dbReference>
<gene>
    <name evidence="2" type="ORF">Scep_010041</name>
</gene>
<reference evidence="2 3" key="1">
    <citation type="submission" date="2024-01" db="EMBL/GenBank/DDBJ databases">
        <title>Genome assemblies of Stephania.</title>
        <authorList>
            <person name="Yang L."/>
        </authorList>
    </citation>
    <scope>NUCLEOTIDE SEQUENCE [LARGE SCALE GENOMIC DNA]</scope>
    <source>
        <strain evidence="2">JXDWG</strain>
        <tissue evidence="2">Leaf</tissue>
    </source>
</reference>
<evidence type="ECO:0000313" key="3">
    <source>
        <dbReference type="Proteomes" id="UP001419268"/>
    </source>
</evidence>
<dbReference type="EMBL" id="JBBNAG010000004">
    <property type="protein sequence ID" value="KAK9140360.1"/>
    <property type="molecule type" value="Genomic_DNA"/>
</dbReference>
<sequence>MVGGRPCSNLSRLASHIVIKEFEKKNGLSYNQRILKNKWDRLKKQWTAWSKLTSLTGIGRDPTDQRMIMENDRWDEYLKGNPDAMKFMHEPLMFANEMKLLFGGTSATGKVAWVPDGSIPYDMSLGETFEDHDSNEVDVEFSNMIGATEVNSSIQNILADKSIKKNDYDDVINEVRRECLCLSNKKFDTDTIIEK</sequence>
<accession>A0AAP0JVB4</accession>
<organism evidence="2 3">
    <name type="scientific">Stephania cephalantha</name>
    <dbReference type="NCBI Taxonomy" id="152367"/>
    <lineage>
        <taxon>Eukaryota</taxon>
        <taxon>Viridiplantae</taxon>
        <taxon>Streptophyta</taxon>
        <taxon>Embryophyta</taxon>
        <taxon>Tracheophyta</taxon>
        <taxon>Spermatophyta</taxon>
        <taxon>Magnoliopsida</taxon>
        <taxon>Ranunculales</taxon>
        <taxon>Menispermaceae</taxon>
        <taxon>Menispermoideae</taxon>
        <taxon>Cissampelideae</taxon>
        <taxon>Stephania</taxon>
    </lineage>
</organism>
<dbReference type="Pfam" id="PF12776">
    <property type="entry name" value="Myb_DNA-bind_3"/>
    <property type="match status" value="1"/>
</dbReference>
<feature type="domain" description="Myb/SANT-like" evidence="1">
    <location>
        <begin position="16"/>
        <end position="77"/>
    </location>
</feature>
<evidence type="ECO:0000259" key="1">
    <source>
        <dbReference type="Pfam" id="PF12776"/>
    </source>
</evidence>
<comment type="caution">
    <text evidence="2">The sequence shown here is derived from an EMBL/GenBank/DDBJ whole genome shotgun (WGS) entry which is preliminary data.</text>
</comment>
<dbReference type="AlphaFoldDB" id="A0AAP0JVB4"/>
<proteinExistence type="predicted"/>
<name>A0AAP0JVB4_9MAGN</name>
<dbReference type="PANTHER" id="PTHR31704">
    <property type="entry name" value="MYB/SANT-LIKE DNA-BINDING DOMAIN PROTEIN-RELATED"/>
    <property type="match status" value="1"/>
</dbReference>
<protein>
    <recommendedName>
        <fullName evidence="1">Myb/SANT-like domain-containing protein</fullName>
    </recommendedName>
</protein>
<dbReference type="Proteomes" id="UP001419268">
    <property type="component" value="Unassembled WGS sequence"/>
</dbReference>